<dbReference type="EMBL" id="CP088295">
    <property type="protein sequence ID" value="UUY06343.1"/>
    <property type="molecule type" value="Genomic_DNA"/>
</dbReference>
<reference evidence="3" key="1">
    <citation type="submission" date="2021-11" db="EMBL/GenBank/DDBJ databases">
        <title>Cultivation dependent microbiological survey of springs from the worlds oldest radium mine currently devoted to the extraction of radon-saturated water.</title>
        <authorList>
            <person name="Kapinusova G."/>
            <person name="Smrhova T."/>
            <person name="Strejcek M."/>
            <person name="Suman J."/>
            <person name="Jani K."/>
            <person name="Pajer P."/>
            <person name="Uhlik O."/>
        </authorList>
    </citation>
    <scope>NUCLEOTIDE SEQUENCE [LARGE SCALE GENOMIC DNA]</scope>
    <source>
        <strain evidence="3">J379</strain>
    </source>
</reference>
<dbReference type="InterPro" id="IPR036188">
    <property type="entry name" value="FAD/NAD-bd_sf"/>
</dbReference>
<gene>
    <name evidence="2" type="ORF">LRS13_19955</name>
</gene>
<sequence>MVPQASAVWSADPEQMWTFPVRFLAEFFANHGMLTFRDRPQWMTVQGGSKSYVEALVARLGEDRIRLNTPVRAVSRHDDHVLVDGERFDEVVLACHSDQALAMLTDPSDAEREILGAIPYQRNEAVLHTDASLLPKRHAARQAWNYHLLAEPKDRTTVTYSMNHLQRLDTPTDYCVTLNLTERIDPAKIIRTIDYAHPVFTGDGRRAQARHGEISGVRRTHYCGAYWRWGFHEDGVWSALTALRHTGRAPIGAAA</sequence>
<dbReference type="PANTHER" id="PTHR42923">
    <property type="entry name" value="PROTOPORPHYRINOGEN OXIDASE"/>
    <property type="match status" value="1"/>
</dbReference>
<name>A0ABY5PNW6_9ACTN</name>
<feature type="domain" description="Amine oxidase" evidence="1">
    <location>
        <begin position="28"/>
        <end position="112"/>
    </location>
</feature>
<dbReference type="InterPro" id="IPR002937">
    <property type="entry name" value="Amino_oxidase"/>
</dbReference>
<dbReference type="Pfam" id="PF01593">
    <property type="entry name" value="Amino_oxidase"/>
    <property type="match status" value="1"/>
</dbReference>
<dbReference type="InterPro" id="IPR050464">
    <property type="entry name" value="Zeta_carotene_desat/Oxidored"/>
</dbReference>
<dbReference type="Proteomes" id="UP001058860">
    <property type="component" value="Chromosome"/>
</dbReference>
<protein>
    <submittedName>
        <fullName evidence="2">FAD-dependent oxidoreductase</fullName>
    </submittedName>
</protein>
<dbReference type="SUPFAM" id="SSF51905">
    <property type="entry name" value="FAD/NAD(P)-binding domain"/>
    <property type="match status" value="1"/>
</dbReference>
<dbReference type="RefSeq" id="WP_353866819.1">
    <property type="nucleotide sequence ID" value="NZ_CP088295.1"/>
</dbReference>
<dbReference type="PANTHER" id="PTHR42923:SF17">
    <property type="entry name" value="AMINE OXIDASE DOMAIN-CONTAINING PROTEIN"/>
    <property type="match status" value="1"/>
</dbReference>
<evidence type="ECO:0000313" key="2">
    <source>
        <dbReference type="EMBL" id="UUY06343.1"/>
    </source>
</evidence>
<evidence type="ECO:0000259" key="1">
    <source>
        <dbReference type="Pfam" id="PF01593"/>
    </source>
</evidence>
<dbReference type="Gene3D" id="3.50.50.60">
    <property type="entry name" value="FAD/NAD(P)-binding domain"/>
    <property type="match status" value="1"/>
</dbReference>
<evidence type="ECO:0000313" key="3">
    <source>
        <dbReference type="Proteomes" id="UP001058860"/>
    </source>
</evidence>
<proteinExistence type="predicted"/>
<accession>A0ABY5PNW6</accession>
<keyword evidence="3" id="KW-1185">Reference proteome</keyword>
<organism evidence="2 3">
    <name type="scientific">Svornostia abyssi</name>
    <dbReference type="NCBI Taxonomy" id="2898438"/>
    <lineage>
        <taxon>Bacteria</taxon>
        <taxon>Bacillati</taxon>
        <taxon>Actinomycetota</taxon>
        <taxon>Thermoleophilia</taxon>
        <taxon>Solirubrobacterales</taxon>
        <taxon>Baekduiaceae</taxon>
        <taxon>Svornostia</taxon>
    </lineage>
</organism>